<evidence type="ECO:0000313" key="3">
    <source>
        <dbReference type="Proteomes" id="UP000001194"/>
    </source>
</evidence>
<protein>
    <submittedName>
        <fullName evidence="2">Predicted protein</fullName>
    </submittedName>
</protein>
<dbReference type="RefSeq" id="XP_001890079.1">
    <property type="nucleotide sequence ID" value="XM_001890044.1"/>
</dbReference>
<reference evidence="2 3" key="1">
    <citation type="journal article" date="2008" name="Nature">
        <title>The genome of Laccaria bicolor provides insights into mycorrhizal symbiosis.</title>
        <authorList>
            <person name="Martin F."/>
            <person name="Aerts A."/>
            <person name="Ahren D."/>
            <person name="Brun A."/>
            <person name="Danchin E.G.J."/>
            <person name="Duchaussoy F."/>
            <person name="Gibon J."/>
            <person name="Kohler A."/>
            <person name="Lindquist E."/>
            <person name="Pereda V."/>
            <person name="Salamov A."/>
            <person name="Shapiro H.J."/>
            <person name="Wuyts J."/>
            <person name="Blaudez D."/>
            <person name="Buee M."/>
            <person name="Brokstein P."/>
            <person name="Canbaeck B."/>
            <person name="Cohen D."/>
            <person name="Courty P.E."/>
            <person name="Coutinho P.M."/>
            <person name="Delaruelle C."/>
            <person name="Detter J.C."/>
            <person name="Deveau A."/>
            <person name="DiFazio S."/>
            <person name="Duplessis S."/>
            <person name="Fraissinet-Tachet L."/>
            <person name="Lucic E."/>
            <person name="Frey-Klett P."/>
            <person name="Fourrey C."/>
            <person name="Feussner I."/>
            <person name="Gay G."/>
            <person name="Grimwood J."/>
            <person name="Hoegger P.J."/>
            <person name="Jain P."/>
            <person name="Kilaru S."/>
            <person name="Labbe J."/>
            <person name="Lin Y.C."/>
            <person name="Legue V."/>
            <person name="Le Tacon F."/>
            <person name="Marmeisse R."/>
            <person name="Melayah D."/>
            <person name="Montanini B."/>
            <person name="Muratet M."/>
            <person name="Nehls U."/>
            <person name="Niculita-Hirzel H."/>
            <person name="Oudot-Le Secq M.P."/>
            <person name="Peter M."/>
            <person name="Quesneville H."/>
            <person name="Rajashekar B."/>
            <person name="Reich M."/>
            <person name="Rouhier N."/>
            <person name="Schmutz J."/>
            <person name="Yin T."/>
            <person name="Chalot M."/>
            <person name="Henrissat B."/>
            <person name="Kuees U."/>
            <person name="Lucas S."/>
            <person name="Van de Peer Y."/>
            <person name="Podila G.K."/>
            <person name="Polle A."/>
            <person name="Pukkila P.J."/>
            <person name="Richardson P.M."/>
            <person name="Rouze P."/>
            <person name="Sanders I.R."/>
            <person name="Stajich J.E."/>
            <person name="Tunlid A."/>
            <person name="Tuskan G."/>
            <person name="Grigoriev I.V."/>
        </authorList>
    </citation>
    <scope>NUCLEOTIDE SEQUENCE [LARGE SCALE GENOMIC DNA]</scope>
    <source>
        <strain evidence="3">S238N-H82 / ATCC MYA-4686</strain>
    </source>
</reference>
<feature type="compositionally biased region" description="Polar residues" evidence="1">
    <location>
        <begin position="41"/>
        <end position="51"/>
    </location>
</feature>
<name>B0E1N1_LACBS</name>
<dbReference type="GeneID" id="6085729"/>
<accession>B0E1N1</accession>
<proteinExistence type="predicted"/>
<dbReference type="HOGENOM" id="CLU_1796815_0_0_1"/>
<dbReference type="KEGG" id="lbc:LACBIDRAFT_335194"/>
<sequence length="144" mass="16338">MHNVVEVDLKLNKLTAKLRQGNFRQPLRGAGRRPSDEQLRSSHNQSHSPNYLHSRAKSCSKCILKTTYPNQALLLIQIPPHRNAKFFLFDVAAVKWNVFGMGSVILLLEKDKTASVIMKSRTKMYANFSMAVKHGIHRNQSIGL</sequence>
<dbReference type="OrthoDB" id="10549991at2759"/>
<dbReference type="AlphaFoldDB" id="B0E1N1"/>
<feature type="region of interest" description="Disordered" evidence="1">
    <location>
        <begin position="22"/>
        <end position="52"/>
    </location>
</feature>
<dbReference type="EMBL" id="DS547168">
    <property type="protein sequence ID" value="EDQ99269.1"/>
    <property type="molecule type" value="Genomic_DNA"/>
</dbReference>
<keyword evidence="3" id="KW-1185">Reference proteome</keyword>
<dbReference type="Proteomes" id="UP000001194">
    <property type="component" value="Unassembled WGS sequence"/>
</dbReference>
<evidence type="ECO:0000256" key="1">
    <source>
        <dbReference type="SAM" id="MobiDB-lite"/>
    </source>
</evidence>
<gene>
    <name evidence="2" type="ORF">LACBIDRAFT_335194</name>
</gene>
<evidence type="ECO:0000313" key="2">
    <source>
        <dbReference type="EMBL" id="EDQ99269.1"/>
    </source>
</evidence>
<organism evidence="3">
    <name type="scientific">Laccaria bicolor (strain S238N-H82 / ATCC MYA-4686)</name>
    <name type="common">Bicoloured deceiver</name>
    <name type="synonym">Laccaria laccata var. bicolor</name>
    <dbReference type="NCBI Taxonomy" id="486041"/>
    <lineage>
        <taxon>Eukaryota</taxon>
        <taxon>Fungi</taxon>
        <taxon>Dikarya</taxon>
        <taxon>Basidiomycota</taxon>
        <taxon>Agaricomycotina</taxon>
        <taxon>Agaricomycetes</taxon>
        <taxon>Agaricomycetidae</taxon>
        <taxon>Agaricales</taxon>
        <taxon>Agaricineae</taxon>
        <taxon>Hydnangiaceae</taxon>
        <taxon>Laccaria</taxon>
    </lineage>
</organism>
<dbReference type="InParanoid" id="B0E1N1"/>